<sequence length="95" mass="11028">MARESSTTIFLFKITLRTEEETKRCLRVTTCSKRNGKSAFIAESPYKTEPMNMNVEKENKKEKRRKTSKVLNPKLKEIETKKVVNKAKATFLCVL</sequence>
<dbReference type="Proteomes" id="UP001516400">
    <property type="component" value="Unassembled WGS sequence"/>
</dbReference>
<gene>
    <name evidence="1" type="ORF">HHI36_010796</name>
</gene>
<name>A0ABD2MJW0_9CUCU</name>
<reference evidence="1 2" key="1">
    <citation type="journal article" date="2021" name="BMC Biol.">
        <title>Horizontally acquired antibacterial genes associated with adaptive radiation of ladybird beetles.</title>
        <authorList>
            <person name="Li H.S."/>
            <person name="Tang X.F."/>
            <person name="Huang Y.H."/>
            <person name="Xu Z.Y."/>
            <person name="Chen M.L."/>
            <person name="Du X.Y."/>
            <person name="Qiu B.Y."/>
            <person name="Chen P.T."/>
            <person name="Zhang W."/>
            <person name="Slipinski A."/>
            <person name="Escalona H.E."/>
            <person name="Waterhouse R.M."/>
            <person name="Zwick A."/>
            <person name="Pang H."/>
        </authorList>
    </citation>
    <scope>NUCLEOTIDE SEQUENCE [LARGE SCALE GENOMIC DNA]</scope>
    <source>
        <strain evidence="1">SYSU2018</strain>
    </source>
</reference>
<dbReference type="EMBL" id="JABFTP020000001">
    <property type="protein sequence ID" value="KAL3266633.1"/>
    <property type="molecule type" value="Genomic_DNA"/>
</dbReference>
<proteinExistence type="predicted"/>
<dbReference type="AlphaFoldDB" id="A0ABD2MJW0"/>
<keyword evidence="2" id="KW-1185">Reference proteome</keyword>
<organism evidence="1 2">
    <name type="scientific">Cryptolaemus montrouzieri</name>
    <dbReference type="NCBI Taxonomy" id="559131"/>
    <lineage>
        <taxon>Eukaryota</taxon>
        <taxon>Metazoa</taxon>
        <taxon>Ecdysozoa</taxon>
        <taxon>Arthropoda</taxon>
        <taxon>Hexapoda</taxon>
        <taxon>Insecta</taxon>
        <taxon>Pterygota</taxon>
        <taxon>Neoptera</taxon>
        <taxon>Endopterygota</taxon>
        <taxon>Coleoptera</taxon>
        <taxon>Polyphaga</taxon>
        <taxon>Cucujiformia</taxon>
        <taxon>Coccinelloidea</taxon>
        <taxon>Coccinellidae</taxon>
        <taxon>Scymninae</taxon>
        <taxon>Scymnini</taxon>
        <taxon>Cryptolaemus</taxon>
    </lineage>
</organism>
<accession>A0ABD2MJW0</accession>
<comment type="caution">
    <text evidence="1">The sequence shown here is derived from an EMBL/GenBank/DDBJ whole genome shotgun (WGS) entry which is preliminary data.</text>
</comment>
<protein>
    <submittedName>
        <fullName evidence="1">Uncharacterized protein</fullName>
    </submittedName>
</protein>
<evidence type="ECO:0000313" key="1">
    <source>
        <dbReference type="EMBL" id="KAL3266633.1"/>
    </source>
</evidence>
<evidence type="ECO:0000313" key="2">
    <source>
        <dbReference type="Proteomes" id="UP001516400"/>
    </source>
</evidence>